<name>A0A6F8T877_9GAMM</name>
<gene>
    <name evidence="1" type="ORF">TUM19329_30300</name>
</gene>
<accession>A0A6F8T877</accession>
<keyword evidence="2" id="KW-1185">Reference proteome</keyword>
<sequence length="66" mass="7194">MLTIDNISLGAAFVAGKNRVPKPATGNTALSIGAYLDFMGNQALYIMRIKVLLLFINTIESVEKKH</sequence>
<evidence type="ECO:0000313" key="2">
    <source>
        <dbReference type="Proteomes" id="UP000502894"/>
    </source>
</evidence>
<evidence type="ECO:0000313" key="1">
    <source>
        <dbReference type="EMBL" id="BCA96669.1"/>
    </source>
</evidence>
<dbReference type="EMBL" id="AP022839">
    <property type="protein sequence ID" value="BCA96669.1"/>
    <property type="molecule type" value="Genomic_DNA"/>
</dbReference>
<reference evidence="1" key="1">
    <citation type="journal article" date="2020" name="Microbiol. Resour. Announc.">
        <title>Complete Genome Sequence of Novel Psychrotolerant Legionella Strain TUM19329, Isolated from Antarctic Lake Sediment.</title>
        <authorList>
            <person name="Shimada S."/>
            <person name="Nakai R."/>
            <person name="Aoki K."/>
            <person name="Shimoeda N."/>
            <person name="Ohno G."/>
            <person name="Miyazaki Y."/>
            <person name="Kudoh S."/>
            <person name="Imura S."/>
            <person name="Watanabe K."/>
            <person name="Ishii Y."/>
            <person name="Tateda K."/>
        </authorList>
    </citation>
    <scope>NUCLEOTIDE SEQUENCE [LARGE SCALE GENOMIC DNA]</scope>
    <source>
        <strain evidence="1">TUM19329</strain>
    </source>
</reference>
<dbReference type="Proteomes" id="UP000502894">
    <property type="component" value="Chromosome"/>
</dbReference>
<dbReference type="AlphaFoldDB" id="A0A6F8T877"/>
<proteinExistence type="predicted"/>
<dbReference type="KEGG" id="lant:TUM19329_30300"/>
<protein>
    <submittedName>
        <fullName evidence="1">Uncharacterized protein</fullName>
    </submittedName>
</protein>
<organism evidence="1 2">
    <name type="scientific">Legionella antarctica</name>
    <dbReference type="NCBI Taxonomy" id="2708020"/>
    <lineage>
        <taxon>Bacteria</taxon>
        <taxon>Pseudomonadati</taxon>
        <taxon>Pseudomonadota</taxon>
        <taxon>Gammaproteobacteria</taxon>
        <taxon>Legionellales</taxon>
        <taxon>Legionellaceae</taxon>
        <taxon>Legionella</taxon>
    </lineage>
</organism>